<organism evidence="14 15">
    <name type="scientific">Alteribacillus bidgolensis</name>
    <dbReference type="NCBI Taxonomy" id="930129"/>
    <lineage>
        <taxon>Bacteria</taxon>
        <taxon>Bacillati</taxon>
        <taxon>Bacillota</taxon>
        <taxon>Bacilli</taxon>
        <taxon>Bacillales</taxon>
        <taxon>Bacillaceae</taxon>
        <taxon>Alteribacillus</taxon>
    </lineage>
</organism>
<dbReference type="PANTHER" id="PTHR46509:SF1">
    <property type="entry name" value="PHOSPHOADENOSINE PHOSPHOSULFATE REDUCTASE"/>
    <property type="match status" value="1"/>
</dbReference>
<comment type="pathway">
    <text evidence="7 12">Sulfur metabolism; hydrogen sulfide biosynthesis; sulfite from sulfate.</text>
</comment>
<feature type="domain" description="Phosphoadenosine phosphosulphate reductase" evidence="13">
    <location>
        <begin position="40"/>
        <end position="211"/>
    </location>
</feature>
<comment type="subcellular location">
    <subcellularLocation>
        <location evidence="12">Cytoplasm</location>
    </subcellularLocation>
</comment>
<evidence type="ECO:0000256" key="12">
    <source>
        <dbReference type="HAMAP-Rule" id="MF_00063"/>
    </source>
</evidence>
<evidence type="ECO:0000256" key="5">
    <source>
        <dbReference type="ARBA" id="ARBA00023014"/>
    </source>
</evidence>
<evidence type="ECO:0000256" key="4">
    <source>
        <dbReference type="ARBA" id="ARBA00023004"/>
    </source>
</evidence>
<comment type="catalytic activity">
    <reaction evidence="12">
        <text>[thioredoxin]-disulfide + sulfite + AMP + 2 H(+) = adenosine 5'-phosphosulfate + [thioredoxin]-dithiol</text>
        <dbReference type="Rhea" id="RHEA:21976"/>
        <dbReference type="Rhea" id="RHEA-COMP:10698"/>
        <dbReference type="Rhea" id="RHEA-COMP:10700"/>
        <dbReference type="ChEBI" id="CHEBI:15378"/>
        <dbReference type="ChEBI" id="CHEBI:17359"/>
        <dbReference type="ChEBI" id="CHEBI:29950"/>
        <dbReference type="ChEBI" id="CHEBI:50058"/>
        <dbReference type="ChEBI" id="CHEBI:58243"/>
        <dbReference type="ChEBI" id="CHEBI:456215"/>
        <dbReference type="EC" id="1.8.4.10"/>
    </reaction>
</comment>
<feature type="binding site" evidence="12">
    <location>
        <position position="208"/>
    </location>
    <ligand>
        <name>[4Fe-4S] cluster</name>
        <dbReference type="ChEBI" id="CHEBI:49883"/>
    </ligand>
</feature>
<feature type="binding site" evidence="12">
    <location>
        <position position="205"/>
    </location>
    <ligand>
        <name>[4Fe-4S] cluster</name>
        <dbReference type="ChEBI" id="CHEBI:49883"/>
    </ligand>
</feature>
<proteinExistence type="inferred from homology"/>
<dbReference type="STRING" id="930129.SAMN05216352_108187"/>
<dbReference type="Gene3D" id="3.40.50.620">
    <property type="entry name" value="HUPs"/>
    <property type="match status" value="1"/>
</dbReference>
<evidence type="ECO:0000256" key="7">
    <source>
        <dbReference type="ARBA" id="ARBA00024327"/>
    </source>
</evidence>
<dbReference type="GO" id="GO:0070814">
    <property type="term" value="P:hydrogen sulfide biosynthetic process"/>
    <property type="evidence" value="ECO:0007669"/>
    <property type="project" value="UniProtKB-UniRule"/>
</dbReference>
<dbReference type="GO" id="GO:0005737">
    <property type="term" value="C:cytoplasm"/>
    <property type="evidence" value="ECO:0007669"/>
    <property type="project" value="UniProtKB-SubCell"/>
</dbReference>
<dbReference type="GO" id="GO:0051539">
    <property type="term" value="F:4 iron, 4 sulfur cluster binding"/>
    <property type="evidence" value="ECO:0007669"/>
    <property type="project" value="UniProtKB-UniRule"/>
</dbReference>
<sequence>MLTYQTSTENRLKEINDQVLARKEALDVIRWGYEQYGNDLVYACSFGAEGIVLIDLISKIKPDAEIIFLDTDFHFKETYELIDKVKEKYPLLNIHMLKPKWTPAEQAEKEGDRLWETNPDRCCQIRKLEPLENALNQYSAWLSGLRREQSPTRQNTQFVNKDNRFSSIKICPLIHWTWEDVWMYIETFNLPYNPLHDQNYPSIGCVQCTSAVLEGDDLRSGRWSGQGKTECGLHK</sequence>
<protein>
    <recommendedName>
        <fullName evidence="9 12">Adenosine 5'-phosphosulfate reductase</fullName>
        <shortName evidence="12">APS reductase</shortName>
        <ecNumber evidence="8 12">1.8.4.10</ecNumber>
    </recommendedName>
    <alternativeName>
        <fullName evidence="11 12">5'-adenylylsulfate reductase</fullName>
    </alternativeName>
    <alternativeName>
        <fullName evidence="10 12">Thioredoxin-dependent 5'-adenylylsulfate reductase</fullName>
    </alternativeName>
</protein>
<evidence type="ECO:0000256" key="2">
    <source>
        <dbReference type="ARBA" id="ARBA00022490"/>
    </source>
</evidence>
<feature type="active site" description="Nucleophile; cysteine thiosulfonate intermediate" evidence="12">
    <location>
        <position position="231"/>
    </location>
</feature>
<dbReference type="Pfam" id="PF01507">
    <property type="entry name" value="PAPS_reduct"/>
    <property type="match status" value="1"/>
</dbReference>
<feature type="binding site" evidence="12">
    <location>
        <position position="123"/>
    </location>
    <ligand>
        <name>[4Fe-4S] cluster</name>
        <dbReference type="ChEBI" id="CHEBI:49883"/>
    </ligand>
</feature>
<dbReference type="InterPro" id="IPR004511">
    <property type="entry name" value="PAPS/APS_Rdtase"/>
</dbReference>
<dbReference type="AlphaFoldDB" id="A0A1G8L7G5"/>
<gene>
    <name evidence="12" type="primary">cysH</name>
    <name evidence="14" type="ORF">SAMN05216352_108187</name>
</gene>
<evidence type="ECO:0000256" key="11">
    <source>
        <dbReference type="ARBA" id="ARBA00032041"/>
    </source>
</evidence>
<keyword evidence="4 12" id="KW-0408">Iron</keyword>
<dbReference type="HAMAP" id="MF_00063">
    <property type="entry name" value="CysH"/>
    <property type="match status" value="1"/>
</dbReference>
<keyword evidence="12" id="KW-0479">Metal-binding</keyword>
<dbReference type="PIRSF" id="PIRSF000857">
    <property type="entry name" value="PAPS_reductase"/>
    <property type="match status" value="1"/>
</dbReference>
<dbReference type="NCBIfam" id="NF002537">
    <property type="entry name" value="PRK02090.1"/>
    <property type="match status" value="1"/>
</dbReference>
<dbReference type="SUPFAM" id="SSF52402">
    <property type="entry name" value="Adenine nucleotide alpha hydrolases-like"/>
    <property type="match status" value="1"/>
</dbReference>
<comment type="similarity">
    <text evidence="1 12">Belongs to the PAPS reductase family. CysH subfamily.</text>
</comment>
<dbReference type="Proteomes" id="UP000199017">
    <property type="component" value="Unassembled WGS sequence"/>
</dbReference>
<dbReference type="RefSeq" id="WP_091586108.1">
    <property type="nucleotide sequence ID" value="NZ_FNDU01000008.1"/>
</dbReference>
<dbReference type="InterPro" id="IPR014729">
    <property type="entry name" value="Rossmann-like_a/b/a_fold"/>
</dbReference>
<dbReference type="FunFam" id="3.40.50.620:FF:000095">
    <property type="entry name" value="Phosphoadenosine phosphosulfate reductase"/>
    <property type="match status" value="1"/>
</dbReference>
<accession>A0A1G8L7G5</accession>
<dbReference type="NCBIfam" id="TIGR02055">
    <property type="entry name" value="APS_reductase"/>
    <property type="match status" value="1"/>
</dbReference>
<evidence type="ECO:0000256" key="1">
    <source>
        <dbReference type="ARBA" id="ARBA00009732"/>
    </source>
</evidence>
<dbReference type="InterPro" id="IPR002500">
    <property type="entry name" value="PAPS_reduct_dom"/>
</dbReference>
<feature type="binding site" evidence="12">
    <location>
        <position position="122"/>
    </location>
    <ligand>
        <name>[4Fe-4S] cluster</name>
        <dbReference type="ChEBI" id="CHEBI:49883"/>
    </ligand>
</feature>
<evidence type="ECO:0000256" key="3">
    <source>
        <dbReference type="ARBA" id="ARBA00023002"/>
    </source>
</evidence>
<dbReference type="InterPro" id="IPR011798">
    <property type="entry name" value="APS_reductase"/>
</dbReference>
<keyword evidence="2 12" id="KW-0963">Cytoplasm</keyword>
<comment type="function">
    <text evidence="6 12">Catalyzes the formation of sulfite from adenosine 5'-phosphosulfate (APS) using thioredoxin as an electron donor.</text>
</comment>
<dbReference type="OrthoDB" id="9772604at2"/>
<keyword evidence="5 12" id="KW-0411">Iron-sulfur</keyword>
<name>A0A1G8L7G5_9BACI</name>
<evidence type="ECO:0000256" key="9">
    <source>
        <dbReference type="ARBA" id="ARBA00029514"/>
    </source>
</evidence>
<dbReference type="NCBIfam" id="TIGR00434">
    <property type="entry name" value="cysH"/>
    <property type="match status" value="1"/>
</dbReference>
<keyword evidence="3 12" id="KW-0560">Oxidoreductase</keyword>
<evidence type="ECO:0000259" key="13">
    <source>
        <dbReference type="Pfam" id="PF01507"/>
    </source>
</evidence>
<evidence type="ECO:0000256" key="6">
    <source>
        <dbReference type="ARBA" id="ARBA00024298"/>
    </source>
</evidence>
<dbReference type="GO" id="GO:0046872">
    <property type="term" value="F:metal ion binding"/>
    <property type="evidence" value="ECO:0007669"/>
    <property type="project" value="UniProtKB-KW"/>
</dbReference>
<dbReference type="GO" id="GO:0043866">
    <property type="term" value="F:adenylyl-sulfate reductase (thioredoxin) activity"/>
    <property type="evidence" value="ECO:0007669"/>
    <property type="project" value="UniProtKB-EC"/>
</dbReference>
<dbReference type="PANTHER" id="PTHR46509">
    <property type="entry name" value="PHOSPHOADENOSINE PHOSPHOSULFATE REDUCTASE"/>
    <property type="match status" value="1"/>
</dbReference>
<reference evidence="14 15" key="1">
    <citation type="submission" date="2016-10" db="EMBL/GenBank/DDBJ databases">
        <authorList>
            <person name="de Groot N.N."/>
        </authorList>
    </citation>
    <scope>NUCLEOTIDE SEQUENCE [LARGE SCALE GENOMIC DNA]</scope>
    <source>
        <strain evidence="15">P4B,CCM 7963,CECT 7998,DSM 25260,IBRC-M 10614,KCTC 13821</strain>
    </source>
</reference>
<dbReference type="EMBL" id="FNDU01000008">
    <property type="protein sequence ID" value="SDI51532.1"/>
    <property type="molecule type" value="Genomic_DNA"/>
</dbReference>
<dbReference type="GO" id="GO:0004604">
    <property type="term" value="F:phosphoadenylyl-sulfate reductase (thioredoxin) activity"/>
    <property type="evidence" value="ECO:0007669"/>
    <property type="project" value="UniProtKB-UniRule"/>
</dbReference>
<evidence type="ECO:0000256" key="10">
    <source>
        <dbReference type="ARBA" id="ARBA00030894"/>
    </source>
</evidence>
<keyword evidence="15" id="KW-1185">Reference proteome</keyword>
<dbReference type="GO" id="GO:0019344">
    <property type="term" value="P:cysteine biosynthetic process"/>
    <property type="evidence" value="ECO:0007669"/>
    <property type="project" value="InterPro"/>
</dbReference>
<dbReference type="EC" id="1.8.4.10" evidence="8 12"/>
<dbReference type="CDD" id="cd23945">
    <property type="entry name" value="PAPS_reductase"/>
    <property type="match status" value="1"/>
</dbReference>
<dbReference type="GO" id="GO:0019379">
    <property type="term" value="P:sulfate assimilation, phosphoadenylyl sulfate reduction by phosphoadenylyl-sulfate reductase (thioredoxin)"/>
    <property type="evidence" value="ECO:0007669"/>
    <property type="project" value="UniProtKB-UniRule"/>
</dbReference>
<evidence type="ECO:0000313" key="15">
    <source>
        <dbReference type="Proteomes" id="UP000199017"/>
    </source>
</evidence>
<evidence type="ECO:0000313" key="14">
    <source>
        <dbReference type="EMBL" id="SDI51532.1"/>
    </source>
</evidence>
<evidence type="ECO:0000256" key="8">
    <source>
        <dbReference type="ARBA" id="ARBA00024386"/>
    </source>
</evidence>
<comment type="cofactor">
    <cofactor evidence="12">
        <name>[4Fe-4S] cluster</name>
        <dbReference type="ChEBI" id="CHEBI:49883"/>
    </cofactor>
    <text evidence="12">Binds 1 [4Fe-4S] cluster per subunit.</text>
</comment>